<gene>
    <name evidence="2" type="ORF">ACFOKF_08420</name>
</gene>
<reference evidence="3" key="1">
    <citation type="journal article" date="2019" name="Int. J. Syst. Evol. Microbiol.">
        <title>The Global Catalogue of Microorganisms (GCM) 10K type strain sequencing project: providing services to taxonomists for standard genome sequencing and annotation.</title>
        <authorList>
            <consortium name="The Broad Institute Genomics Platform"/>
            <consortium name="The Broad Institute Genome Sequencing Center for Infectious Disease"/>
            <person name="Wu L."/>
            <person name="Ma J."/>
        </authorList>
    </citation>
    <scope>NUCLEOTIDE SEQUENCE [LARGE SCALE GENOMIC DNA]</scope>
    <source>
        <strain evidence="3">CCM 7491</strain>
    </source>
</reference>
<comment type="caution">
    <text evidence="2">The sequence shown here is derived from an EMBL/GenBank/DDBJ whole genome shotgun (WGS) entry which is preliminary data.</text>
</comment>
<evidence type="ECO:0000313" key="2">
    <source>
        <dbReference type="EMBL" id="MFC3441221.1"/>
    </source>
</evidence>
<proteinExistence type="predicted"/>
<protein>
    <submittedName>
        <fullName evidence="2">Uncharacterized protein</fullName>
    </submittedName>
</protein>
<feature type="region of interest" description="Disordered" evidence="1">
    <location>
        <begin position="135"/>
        <end position="172"/>
    </location>
</feature>
<evidence type="ECO:0000313" key="3">
    <source>
        <dbReference type="Proteomes" id="UP001595681"/>
    </source>
</evidence>
<sequence>MMPKKPSTEKDNETAYDPSTAARIEAAIIRLQAGKPSNTDLKKQLRAGKFKVNISSVAKEAGVSRTLIGHKNCTYPAQRKRVLGIRGNEPAQGTLMATVRKLRAEVVEAKSRERLDASLRAALLRRVFNADKAVGRAERKSKRSISRTTSGHIGKGVPESNVIDFDKGPDKQ</sequence>
<dbReference type="EMBL" id="JBHRVU010000004">
    <property type="protein sequence ID" value="MFC3441221.1"/>
    <property type="molecule type" value="Genomic_DNA"/>
</dbReference>
<dbReference type="RefSeq" id="WP_380794938.1">
    <property type="nucleotide sequence ID" value="NZ_JBHRVU010000004.1"/>
</dbReference>
<name>A0ABV7NGI2_9SPHN</name>
<keyword evidence="3" id="KW-1185">Reference proteome</keyword>
<organism evidence="2 3">
    <name type="scientific">Sphingobium rhizovicinum</name>
    <dbReference type="NCBI Taxonomy" id="432308"/>
    <lineage>
        <taxon>Bacteria</taxon>
        <taxon>Pseudomonadati</taxon>
        <taxon>Pseudomonadota</taxon>
        <taxon>Alphaproteobacteria</taxon>
        <taxon>Sphingomonadales</taxon>
        <taxon>Sphingomonadaceae</taxon>
        <taxon>Sphingobium</taxon>
    </lineage>
</organism>
<accession>A0ABV7NGI2</accession>
<evidence type="ECO:0000256" key="1">
    <source>
        <dbReference type="SAM" id="MobiDB-lite"/>
    </source>
</evidence>
<dbReference type="Proteomes" id="UP001595681">
    <property type="component" value="Unassembled WGS sequence"/>
</dbReference>